<proteinExistence type="predicted"/>
<gene>
    <name evidence="1" type="ORF">Ahy_B02g057184</name>
</gene>
<keyword evidence="2" id="KW-1185">Reference proteome</keyword>
<dbReference type="Proteomes" id="UP000289738">
    <property type="component" value="Chromosome B02"/>
</dbReference>
<sequence length="629" mass="72041">MQQPQFKELEIEVERQISAIRVVRDVDIEQLLMELRLVRSCFSEEQLWKPILQMKGNEEFDVKWKERGSRVSTTCGGVGRDLHATLFQRLSIAFPSEYPSSIPQFGGFEYSSNTDGRELTSITSFFAYAAKSIMTNLIRFLRSHVKLRLSQVKKVFRLLMSVSSQRLSVGMTPKTLRLPKPGEMLLCLWITSWLERQISAIRVCRDVDIERLLMELRLVRMCFSEEQLWKPMLQVFEETLPNLSIVKDEVNGKFDVKVSTTCGGVGRNLHASLFQRLSIAFTSKYSSSIPQFGGFENSSNTGSELKTETHQPQFKELEIEVERQISAIRVVRDVDIERLLMELRLVRSCFSEELLRKPMLQVLEETLPNLSIVKDEGNGKFDVKWKERRSKMSTTCGGVGRNLLAFLFQRLSIAFPSECPSSVPHFGGFEYSSNTGSELKTETHQPQFKELEIEVERQISAIRVVRDVDIERLLMELRLVRSCFSEELLRKPMLQVLEETLPNLSIVKDEGNGKFDVKWKERRSKMSTTCGGVGRNLLAFLFQRLSIAFPSECPSSVPHFGGFEYSSNTGSVLFLRSHVKLKLSQVKKVFRLPMSVSSQHLSVGMTPKTFRLPKPGETLLCPWIISWCL</sequence>
<dbReference type="AlphaFoldDB" id="A0A445ABJ1"/>
<dbReference type="PANTHER" id="PTHR37248:SF1">
    <property type="entry name" value="TRANSLATION INITIATION FACTOR"/>
    <property type="match status" value="1"/>
</dbReference>
<name>A0A445ABJ1_ARAHY</name>
<evidence type="ECO:0000313" key="2">
    <source>
        <dbReference type="Proteomes" id="UP000289738"/>
    </source>
</evidence>
<evidence type="ECO:0000313" key="1">
    <source>
        <dbReference type="EMBL" id="RYR23705.1"/>
    </source>
</evidence>
<dbReference type="EMBL" id="SDMP01000012">
    <property type="protein sequence ID" value="RYR23705.1"/>
    <property type="molecule type" value="Genomic_DNA"/>
</dbReference>
<reference evidence="1 2" key="1">
    <citation type="submission" date="2019-01" db="EMBL/GenBank/DDBJ databases">
        <title>Sequencing of cultivated peanut Arachis hypogaea provides insights into genome evolution and oil improvement.</title>
        <authorList>
            <person name="Chen X."/>
        </authorList>
    </citation>
    <scope>NUCLEOTIDE SEQUENCE [LARGE SCALE GENOMIC DNA]</scope>
    <source>
        <strain evidence="2">cv. Fuhuasheng</strain>
        <tissue evidence="1">Leaves</tissue>
    </source>
</reference>
<accession>A0A445ABJ1</accession>
<dbReference type="PANTHER" id="PTHR37248">
    <property type="entry name" value="TRANSLATION INITIATION FACTOR"/>
    <property type="match status" value="1"/>
</dbReference>
<protein>
    <submittedName>
        <fullName evidence="1">Uncharacterized protein</fullName>
    </submittedName>
</protein>
<comment type="caution">
    <text evidence="1">The sequence shown here is derived from an EMBL/GenBank/DDBJ whole genome shotgun (WGS) entry which is preliminary data.</text>
</comment>
<organism evidence="1 2">
    <name type="scientific">Arachis hypogaea</name>
    <name type="common">Peanut</name>
    <dbReference type="NCBI Taxonomy" id="3818"/>
    <lineage>
        <taxon>Eukaryota</taxon>
        <taxon>Viridiplantae</taxon>
        <taxon>Streptophyta</taxon>
        <taxon>Embryophyta</taxon>
        <taxon>Tracheophyta</taxon>
        <taxon>Spermatophyta</taxon>
        <taxon>Magnoliopsida</taxon>
        <taxon>eudicotyledons</taxon>
        <taxon>Gunneridae</taxon>
        <taxon>Pentapetalae</taxon>
        <taxon>rosids</taxon>
        <taxon>fabids</taxon>
        <taxon>Fabales</taxon>
        <taxon>Fabaceae</taxon>
        <taxon>Papilionoideae</taxon>
        <taxon>50 kb inversion clade</taxon>
        <taxon>dalbergioids sensu lato</taxon>
        <taxon>Dalbergieae</taxon>
        <taxon>Pterocarpus clade</taxon>
        <taxon>Arachis</taxon>
    </lineage>
</organism>